<gene>
    <name evidence="1" type="ORF">HMPREF9439_00423</name>
</gene>
<sequence>MNTVNATEDTWNDLNQGFSWRKETAHWMSFPPLSNFPNIFY</sequence>
<organism evidence="1 2">
    <name type="scientific">Parasutterella excrementihominis YIT 11859</name>
    <dbReference type="NCBI Taxonomy" id="762966"/>
    <lineage>
        <taxon>Bacteria</taxon>
        <taxon>Pseudomonadati</taxon>
        <taxon>Pseudomonadota</taxon>
        <taxon>Betaproteobacteria</taxon>
        <taxon>Burkholderiales</taxon>
        <taxon>Sutterellaceae</taxon>
        <taxon>Parasutterella</taxon>
    </lineage>
</organism>
<dbReference type="EMBL" id="AFBP01000008">
    <property type="protein sequence ID" value="EGG57133.1"/>
    <property type="molecule type" value="Genomic_DNA"/>
</dbReference>
<protein>
    <submittedName>
        <fullName evidence="1">Uncharacterized protein</fullName>
    </submittedName>
</protein>
<accession>F3QHM6</accession>
<dbReference type="HOGENOM" id="CLU_3273951_0_0_4"/>
<comment type="caution">
    <text evidence="1">The sequence shown here is derived from an EMBL/GenBank/DDBJ whole genome shotgun (WGS) entry which is preliminary data.</text>
</comment>
<evidence type="ECO:0000313" key="2">
    <source>
        <dbReference type="Proteomes" id="UP000005156"/>
    </source>
</evidence>
<dbReference type="AlphaFoldDB" id="F3QHM6"/>
<reference evidence="1 2" key="1">
    <citation type="submission" date="2011-02" db="EMBL/GenBank/DDBJ databases">
        <authorList>
            <person name="Weinstock G."/>
            <person name="Sodergren E."/>
            <person name="Clifton S."/>
            <person name="Fulton L."/>
            <person name="Fulton B."/>
            <person name="Courtney L."/>
            <person name="Fronick C."/>
            <person name="Harrison M."/>
            <person name="Strong C."/>
            <person name="Farmer C."/>
            <person name="Delahaunty K."/>
            <person name="Markovic C."/>
            <person name="Hall O."/>
            <person name="Minx P."/>
            <person name="Tomlinson C."/>
            <person name="Mitreva M."/>
            <person name="Hou S."/>
            <person name="Chen J."/>
            <person name="Wollam A."/>
            <person name="Pepin K.H."/>
            <person name="Johnson M."/>
            <person name="Bhonagiri V."/>
            <person name="Zhang X."/>
            <person name="Suruliraj S."/>
            <person name="Warren W."/>
            <person name="Chinwalla A."/>
            <person name="Mardis E.R."/>
            <person name="Wilson R.K."/>
        </authorList>
    </citation>
    <scope>NUCLEOTIDE SEQUENCE [LARGE SCALE GENOMIC DNA]</scope>
    <source>
        <strain evidence="1 2">YIT 11859</strain>
    </source>
</reference>
<keyword evidence="2" id="KW-1185">Reference proteome</keyword>
<evidence type="ECO:0000313" key="1">
    <source>
        <dbReference type="EMBL" id="EGG57133.1"/>
    </source>
</evidence>
<dbReference type="Proteomes" id="UP000005156">
    <property type="component" value="Unassembled WGS sequence"/>
</dbReference>
<proteinExistence type="predicted"/>
<name>F3QHM6_9BURK</name>